<dbReference type="AlphaFoldDB" id="A0A0D3I2X8"/>
<evidence type="ECO:0000256" key="1">
    <source>
        <dbReference type="SAM" id="MobiDB-lite"/>
    </source>
</evidence>
<dbReference type="KEGG" id="ehx:EMIHUDRAFT_220046"/>
<reference evidence="3" key="1">
    <citation type="journal article" date="2013" name="Nature">
        <title>Pan genome of the phytoplankton Emiliania underpins its global distribution.</title>
        <authorList>
            <person name="Read B.A."/>
            <person name="Kegel J."/>
            <person name="Klute M.J."/>
            <person name="Kuo A."/>
            <person name="Lefebvre S.C."/>
            <person name="Maumus F."/>
            <person name="Mayer C."/>
            <person name="Miller J."/>
            <person name="Monier A."/>
            <person name="Salamov A."/>
            <person name="Young J."/>
            <person name="Aguilar M."/>
            <person name="Claverie J.M."/>
            <person name="Frickenhaus S."/>
            <person name="Gonzalez K."/>
            <person name="Herman E.K."/>
            <person name="Lin Y.C."/>
            <person name="Napier J."/>
            <person name="Ogata H."/>
            <person name="Sarno A.F."/>
            <person name="Shmutz J."/>
            <person name="Schroeder D."/>
            <person name="de Vargas C."/>
            <person name="Verret F."/>
            <person name="von Dassow P."/>
            <person name="Valentin K."/>
            <person name="Van de Peer Y."/>
            <person name="Wheeler G."/>
            <person name="Dacks J.B."/>
            <person name="Delwiche C.F."/>
            <person name="Dyhrman S.T."/>
            <person name="Glockner G."/>
            <person name="John U."/>
            <person name="Richards T."/>
            <person name="Worden A.Z."/>
            <person name="Zhang X."/>
            <person name="Grigoriev I.V."/>
            <person name="Allen A.E."/>
            <person name="Bidle K."/>
            <person name="Borodovsky M."/>
            <person name="Bowler C."/>
            <person name="Brownlee C."/>
            <person name="Cock J.M."/>
            <person name="Elias M."/>
            <person name="Gladyshev V.N."/>
            <person name="Groth M."/>
            <person name="Guda C."/>
            <person name="Hadaegh A."/>
            <person name="Iglesias-Rodriguez M.D."/>
            <person name="Jenkins J."/>
            <person name="Jones B.M."/>
            <person name="Lawson T."/>
            <person name="Leese F."/>
            <person name="Lindquist E."/>
            <person name="Lobanov A."/>
            <person name="Lomsadze A."/>
            <person name="Malik S.B."/>
            <person name="Marsh M.E."/>
            <person name="Mackinder L."/>
            <person name="Mock T."/>
            <person name="Mueller-Roeber B."/>
            <person name="Pagarete A."/>
            <person name="Parker M."/>
            <person name="Probert I."/>
            <person name="Quesneville H."/>
            <person name="Raines C."/>
            <person name="Rensing S.A."/>
            <person name="Riano-Pachon D.M."/>
            <person name="Richier S."/>
            <person name="Rokitta S."/>
            <person name="Shiraiwa Y."/>
            <person name="Soanes D.M."/>
            <person name="van der Giezen M."/>
            <person name="Wahlund T.M."/>
            <person name="Williams B."/>
            <person name="Wilson W."/>
            <person name="Wolfe G."/>
            <person name="Wurch L.L."/>
        </authorList>
    </citation>
    <scope>NUCLEOTIDE SEQUENCE</scope>
</reference>
<accession>A0A0D3I2X8</accession>
<feature type="region of interest" description="Disordered" evidence="1">
    <location>
        <begin position="66"/>
        <end position="123"/>
    </location>
</feature>
<feature type="compositionally biased region" description="Low complexity" evidence="1">
    <location>
        <begin position="66"/>
        <end position="77"/>
    </location>
</feature>
<sequence length="239" mass="25472">MSCREYIAEEAAALREQRASTAELRAAITSRAVDALEAAIDACAAASEPSRAEARRLLRELRAAESSEAAAASQQRHSAAHEDDTAAEWAAARQRAERRDPYEDDASTPTDDASTPTAAERERNELRAQATHARILGEAENGCRRVASGACRFYSHNLAHESVADVGTVYTYNWSRHGKPCLSDCPCTFCLVGLQHQDGGKAVVVAPVGALDDALIAEARAQAAVKAPSEGGSIAKRMP</sequence>
<dbReference type="RefSeq" id="XP_005758042.1">
    <property type="nucleotide sequence ID" value="XM_005757985.1"/>
</dbReference>
<evidence type="ECO:0000313" key="2">
    <source>
        <dbReference type="EnsemblProtists" id="EOD05613"/>
    </source>
</evidence>
<protein>
    <submittedName>
        <fullName evidence="2">Uncharacterized protein</fullName>
    </submittedName>
</protein>
<feature type="compositionally biased region" description="Low complexity" evidence="1">
    <location>
        <begin position="107"/>
        <end position="118"/>
    </location>
</feature>
<evidence type="ECO:0000313" key="3">
    <source>
        <dbReference type="Proteomes" id="UP000013827"/>
    </source>
</evidence>
<reference evidence="2" key="2">
    <citation type="submission" date="2024-10" db="UniProtKB">
        <authorList>
            <consortium name="EnsemblProtists"/>
        </authorList>
    </citation>
    <scope>IDENTIFICATION</scope>
</reference>
<dbReference type="HOGENOM" id="CLU_101592_0_0_1"/>
<dbReference type="Proteomes" id="UP000013827">
    <property type="component" value="Unassembled WGS sequence"/>
</dbReference>
<organism evidence="2 3">
    <name type="scientific">Emiliania huxleyi (strain CCMP1516)</name>
    <dbReference type="NCBI Taxonomy" id="280463"/>
    <lineage>
        <taxon>Eukaryota</taxon>
        <taxon>Haptista</taxon>
        <taxon>Haptophyta</taxon>
        <taxon>Prymnesiophyceae</taxon>
        <taxon>Isochrysidales</taxon>
        <taxon>Noelaerhabdaceae</taxon>
        <taxon>Emiliania</taxon>
    </lineage>
</organism>
<keyword evidence="3" id="KW-1185">Reference proteome</keyword>
<dbReference type="PaxDb" id="2903-EOD05613"/>
<dbReference type="GeneID" id="17251822"/>
<proteinExistence type="predicted"/>
<name>A0A0D3I2X8_EMIH1</name>
<dbReference type="EnsemblProtists" id="EOD05613">
    <property type="protein sequence ID" value="EOD05613"/>
    <property type="gene ID" value="EMIHUDRAFT_220046"/>
</dbReference>